<reference evidence="2" key="1">
    <citation type="journal article" date="2017" name="Nat. Microbiol.">
        <title>Global analysis of biosynthetic gene clusters reveals vast potential of secondary metabolite production in Penicillium species.</title>
        <authorList>
            <person name="Nielsen J.C."/>
            <person name="Grijseels S."/>
            <person name="Prigent S."/>
            <person name="Ji B."/>
            <person name="Dainat J."/>
            <person name="Nielsen K.F."/>
            <person name="Frisvad J.C."/>
            <person name="Workman M."/>
            <person name="Nielsen J."/>
        </authorList>
    </citation>
    <scope>NUCLEOTIDE SEQUENCE [LARGE SCALE GENOMIC DNA]</scope>
    <source>
        <strain evidence="2">IBT 31321</strain>
    </source>
</reference>
<sequence length="146" mass="16220">MEGSISRCFGEAYNIQSSHGITNLEVAVRTLELFGYSARDFTHSLTWIPDRPFNDTDYWVDGSKLAAWGWRQRVPFSEGLKASVNWYGKNLETWWPEVSNTINAASTATTEVYIPPQLSANVVEDIYDGKVLEGPSGLSAPVMVAV</sequence>
<accession>A0A1V6V262</accession>
<comment type="caution">
    <text evidence="1">The sequence shown here is derived from an EMBL/GenBank/DDBJ whole genome shotgun (WGS) entry which is preliminary data.</text>
</comment>
<proteinExistence type="predicted"/>
<dbReference type="Gene3D" id="3.40.50.720">
    <property type="entry name" value="NAD(P)-binding Rossmann-like Domain"/>
    <property type="match status" value="1"/>
</dbReference>
<protein>
    <recommendedName>
        <fullName evidence="3">NAD(P)-binding domain-containing protein</fullName>
    </recommendedName>
</protein>
<keyword evidence="2" id="KW-1185">Reference proteome</keyword>
<organism evidence="1 2">
    <name type="scientific">Penicillium coprophilum</name>
    <dbReference type="NCBI Taxonomy" id="36646"/>
    <lineage>
        <taxon>Eukaryota</taxon>
        <taxon>Fungi</taxon>
        <taxon>Dikarya</taxon>
        <taxon>Ascomycota</taxon>
        <taxon>Pezizomycotina</taxon>
        <taxon>Eurotiomycetes</taxon>
        <taxon>Eurotiomycetidae</taxon>
        <taxon>Eurotiales</taxon>
        <taxon>Aspergillaceae</taxon>
        <taxon>Penicillium</taxon>
    </lineage>
</organism>
<dbReference type="AlphaFoldDB" id="A0A1V6V262"/>
<dbReference type="InterPro" id="IPR036291">
    <property type="entry name" value="NAD(P)-bd_dom_sf"/>
</dbReference>
<dbReference type="SUPFAM" id="SSF51735">
    <property type="entry name" value="NAD(P)-binding Rossmann-fold domains"/>
    <property type="match status" value="1"/>
</dbReference>
<dbReference type="EMBL" id="MDDG01000002">
    <property type="protein sequence ID" value="OQE44569.1"/>
    <property type="molecule type" value="Genomic_DNA"/>
</dbReference>
<dbReference type="PANTHER" id="PTHR43000">
    <property type="entry name" value="DTDP-D-GLUCOSE 4,6-DEHYDRATASE-RELATED"/>
    <property type="match status" value="1"/>
</dbReference>
<dbReference type="Proteomes" id="UP000191500">
    <property type="component" value="Unassembled WGS sequence"/>
</dbReference>
<evidence type="ECO:0000313" key="2">
    <source>
        <dbReference type="Proteomes" id="UP000191500"/>
    </source>
</evidence>
<name>A0A1V6V262_9EURO</name>
<evidence type="ECO:0008006" key="3">
    <source>
        <dbReference type="Google" id="ProtNLM"/>
    </source>
</evidence>
<gene>
    <name evidence="1" type="ORF">PENCOP_c002G00671</name>
</gene>
<evidence type="ECO:0000313" key="1">
    <source>
        <dbReference type="EMBL" id="OQE44569.1"/>
    </source>
</evidence>
<dbReference type="STRING" id="36646.A0A1V6V262"/>